<dbReference type="InterPro" id="IPR013786">
    <property type="entry name" value="AcylCoA_DH/ox_N"/>
</dbReference>
<dbReference type="RefSeq" id="WP_044578454.1">
    <property type="nucleotide sequence ID" value="NZ_BAABDR010000055.1"/>
</dbReference>
<protein>
    <submittedName>
        <fullName evidence="9">Acyl-CoA dehydrogenase domain-containingprotein</fullName>
    </submittedName>
    <submittedName>
        <fullName evidence="10">Alkylation response protein AidB-like acyl-CoA dehydrogenase</fullName>
    </submittedName>
</protein>
<evidence type="ECO:0000313" key="11">
    <source>
        <dbReference type="Proteomes" id="UP000756710"/>
    </source>
</evidence>
<dbReference type="PANTHER" id="PTHR43884:SF12">
    <property type="entry name" value="ISOVALERYL-COA DEHYDROGENASE, MITOCHONDRIAL-RELATED"/>
    <property type="match status" value="1"/>
</dbReference>
<dbReference type="InterPro" id="IPR006091">
    <property type="entry name" value="Acyl-CoA_Oxase/DH_mid-dom"/>
</dbReference>
<evidence type="ECO:0000313" key="9">
    <source>
        <dbReference type="EMBL" id="CDR13835.1"/>
    </source>
</evidence>
<dbReference type="PANTHER" id="PTHR43884">
    <property type="entry name" value="ACYL-COA DEHYDROGENASE"/>
    <property type="match status" value="1"/>
</dbReference>
<dbReference type="EMBL" id="JAGGLR010000002">
    <property type="protein sequence ID" value="MBP2060144.1"/>
    <property type="molecule type" value="Genomic_DNA"/>
</dbReference>
<dbReference type="Gene3D" id="1.10.540.10">
    <property type="entry name" value="Acyl-CoA dehydrogenase/oxidase, N-terminal domain"/>
    <property type="match status" value="1"/>
</dbReference>
<dbReference type="Proteomes" id="UP000756710">
    <property type="component" value="Unassembled WGS sequence"/>
</dbReference>
<dbReference type="InterPro" id="IPR037069">
    <property type="entry name" value="AcylCoA_DH/ox_N_sf"/>
</dbReference>
<dbReference type="InterPro" id="IPR009075">
    <property type="entry name" value="AcylCo_DH/oxidase_C"/>
</dbReference>
<evidence type="ECO:0000256" key="1">
    <source>
        <dbReference type="ARBA" id="ARBA00001974"/>
    </source>
</evidence>
<dbReference type="HOGENOM" id="CLU_018204_0_2_11"/>
<dbReference type="Pfam" id="PF02770">
    <property type="entry name" value="Acyl-CoA_dh_M"/>
    <property type="match status" value="1"/>
</dbReference>
<evidence type="ECO:0000259" key="6">
    <source>
        <dbReference type="Pfam" id="PF00441"/>
    </source>
</evidence>
<dbReference type="InterPro" id="IPR036250">
    <property type="entry name" value="AcylCo_DH-like_C"/>
</dbReference>
<proteinExistence type="inferred from homology"/>
<keyword evidence="5" id="KW-0560">Oxidoreductase</keyword>
<evidence type="ECO:0000256" key="3">
    <source>
        <dbReference type="ARBA" id="ARBA00022630"/>
    </source>
</evidence>
<feature type="domain" description="Acyl-CoA dehydrogenase/oxidase C-terminal" evidence="6">
    <location>
        <begin position="221"/>
        <end position="364"/>
    </location>
</feature>
<dbReference type="CDD" id="cd00567">
    <property type="entry name" value="ACAD"/>
    <property type="match status" value="1"/>
</dbReference>
<dbReference type="SUPFAM" id="SSF56645">
    <property type="entry name" value="Acyl-CoA dehydrogenase NM domain-like"/>
    <property type="match status" value="1"/>
</dbReference>
<comment type="cofactor">
    <cofactor evidence="1 5">
        <name>FAD</name>
        <dbReference type="ChEBI" id="CHEBI:57692"/>
    </cofactor>
</comment>
<dbReference type="InterPro" id="IPR046373">
    <property type="entry name" value="Acyl-CoA_Oxase/DH_mid-dom_sf"/>
</dbReference>
<reference evidence="10 11" key="2">
    <citation type="submission" date="2021-03" db="EMBL/GenBank/DDBJ databases">
        <title>Genomic Encyclopedia of Type Strains, Phase IV (KMG-IV): sequencing the most valuable type-strain genomes for metagenomic binning, comparative biology and taxonomic classification.</title>
        <authorList>
            <person name="Goeker M."/>
        </authorList>
    </citation>
    <scope>NUCLEOTIDE SEQUENCE [LARGE SCALE GENOMIC DNA]</scope>
    <source>
        <strain evidence="10 11">DSM 41954</strain>
    </source>
</reference>
<reference evidence="9" key="1">
    <citation type="submission" date="2014-05" db="EMBL/GenBank/DDBJ databases">
        <authorList>
            <person name="Horn Fabian"/>
        </authorList>
    </citation>
    <scope>NUCLEOTIDE SEQUENCE</scope>
</reference>
<evidence type="ECO:0000256" key="2">
    <source>
        <dbReference type="ARBA" id="ARBA00009347"/>
    </source>
</evidence>
<feature type="domain" description="Acyl-CoA oxidase/dehydrogenase middle" evidence="7">
    <location>
        <begin position="112"/>
        <end position="202"/>
    </location>
</feature>
<keyword evidence="4 5" id="KW-0274">FAD</keyword>
<keyword evidence="3 5" id="KW-0285">Flavoprotein</keyword>
<dbReference type="Gene3D" id="2.40.110.10">
    <property type="entry name" value="Butyryl-CoA Dehydrogenase, subunit A, domain 2"/>
    <property type="match status" value="1"/>
</dbReference>
<organism evidence="9">
    <name type="scientific">Streptomyces iranensis</name>
    <dbReference type="NCBI Taxonomy" id="576784"/>
    <lineage>
        <taxon>Bacteria</taxon>
        <taxon>Bacillati</taxon>
        <taxon>Actinomycetota</taxon>
        <taxon>Actinomycetes</taxon>
        <taxon>Kitasatosporales</taxon>
        <taxon>Streptomycetaceae</taxon>
        <taxon>Streptomyces</taxon>
        <taxon>Streptomyces violaceusniger group</taxon>
    </lineage>
</organism>
<sequence>MREPVAAAASAVTELVGDRASGWDRAGRLPEDLVRKLGAAGQLAAQIPTSYGGPGWSSADNGEFTAHVGSLCGSLRSVMTSQGMAAWTVERLGDPAQAAELLPRLASGGTAAVAFSEPQAGSDLSAIETTVTVDGDTLLLSGHKKWVTAADYADLILVVARMDEGGAVVVVDRTAPGVRVRRVADPLGCRAAGHAEVLLDDVRLPLTRLLGGGRQPLSLLVTTALAYGRISVAWGCVGILRACVAAAVEHAGSRHQFGRPLGRHQLVARHLADLWTAEQVSTRACEHASRCWDDNDAGLVPAIVLAKYVSAAHAAKGAAAAVQVLASAGAQDGHVVARAYRDAKLMEIIEGSNEVCQLILADHALHAVTGSRT</sequence>
<evidence type="ECO:0000259" key="7">
    <source>
        <dbReference type="Pfam" id="PF02770"/>
    </source>
</evidence>
<dbReference type="EMBL" id="LK022848">
    <property type="protein sequence ID" value="CDR13835.1"/>
    <property type="molecule type" value="Genomic_DNA"/>
</dbReference>
<comment type="similarity">
    <text evidence="2 5">Belongs to the acyl-CoA dehydrogenase family.</text>
</comment>
<evidence type="ECO:0000256" key="5">
    <source>
        <dbReference type="RuleBase" id="RU362125"/>
    </source>
</evidence>
<name>A0A061A000_9ACTN</name>
<evidence type="ECO:0000313" key="10">
    <source>
        <dbReference type="EMBL" id="MBP2060144.1"/>
    </source>
</evidence>
<dbReference type="GO" id="GO:0050660">
    <property type="term" value="F:flavin adenine dinucleotide binding"/>
    <property type="evidence" value="ECO:0007669"/>
    <property type="project" value="InterPro"/>
</dbReference>
<dbReference type="SUPFAM" id="SSF47203">
    <property type="entry name" value="Acyl-CoA dehydrogenase C-terminal domain-like"/>
    <property type="match status" value="1"/>
</dbReference>
<dbReference type="AlphaFoldDB" id="A0A061A000"/>
<dbReference type="GO" id="GO:0003995">
    <property type="term" value="F:acyl-CoA dehydrogenase activity"/>
    <property type="evidence" value="ECO:0007669"/>
    <property type="project" value="TreeGrafter"/>
</dbReference>
<feature type="domain" description="Acyl-CoA dehydrogenase/oxidase N-terminal" evidence="8">
    <location>
        <begin position="7"/>
        <end position="108"/>
    </location>
</feature>
<dbReference type="PIRSF" id="PIRSF016578">
    <property type="entry name" value="HsaA"/>
    <property type="match status" value="1"/>
</dbReference>
<evidence type="ECO:0000259" key="8">
    <source>
        <dbReference type="Pfam" id="PF02771"/>
    </source>
</evidence>
<keyword evidence="11" id="KW-1185">Reference proteome</keyword>
<evidence type="ECO:0000256" key="4">
    <source>
        <dbReference type="ARBA" id="ARBA00022827"/>
    </source>
</evidence>
<dbReference type="Pfam" id="PF02771">
    <property type="entry name" value="Acyl-CoA_dh_N"/>
    <property type="match status" value="1"/>
</dbReference>
<gene>
    <name evidence="10" type="ORF">J2Z30_001142</name>
    <name evidence="9" type="ORF">SIRAN8146</name>
</gene>
<accession>A0A061A000</accession>
<dbReference type="Gene3D" id="1.20.140.10">
    <property type="entry name" value="Butyryl-CoA Dehydrogenase, subunit A, domain 3"/>
    <property type="match status" value="1"/>
</dbReference>
<dbReference type="Pfam" id="PF00441">
    <property type="entry name" value="Acyl-CoA_dh_1"/>
    <property type="match status" value="1"/>
</dbReference>
<dbReference type="InterPro" id="IPR009100">
    <property type="entry name" value="AcylCoA_DH/oxidase_NM_dom_sf"/>
</dbReference>